<dbReference type="AlphaFoldDB" id="A0A7W3XX50"/>
<dbReference type="Pfam" id="PF13560">
    <property type="entry name" value="HTH_31"/>
    <property type="match status" value="1"/>
</dbReference>
<dbReference type="Proteomes" id="UP000530234">
    <property type="component" value="Unassembled WGS sequence"/>
</dbReference>
<organism evidence="3 4">
    <name type="scientific">Streptomyces calidiresistens</name>
    <dbReference type="NCBI Taxonomy" id="1485586"/>
    <lineage>
        <taxon>Bacteria</taxon>
        <taxon>Bacillati</taxon>
        <taxon>Actinomycetota</taxon>
        <taxon>Actinomycetes</taxon>
        <taxon>Kitasatosporales</taxon>
        <taxon>Streptomycetaceae</taxon>
        <taxon>Streptomyces</taxon>
    </lineage>
</organism>
<feature type="compositionally biased region" description="Basic and acidic residues" evidence="1">
    <location>
        <begin position="70"/>
        <end position="82"/>
    </location>
</feature>
<accession>A0A7W3XX50</accession>
<keyword evidence="4" id="KW-1185">Reference proteome</keyword>
<dbReference type="GO" id="GO:0003677">
    <property type="term" value="F:DNA binding"/>
    <property type="evidence" value="ECO:0007669"/>
    <property type="project" value="InterPro"/>
</dbReference>
<evidence type="ECO:0000259" key="2">
    <source>
        <dbReference type="PROSITE" id="PS50943"/>
    </source>
</evidence>
<proteinExistence type="predicted"/>
<reference evidence="4" key="1">
    <citation type="submission" date="2019-10" db="EMBL/GenBank/DDBJ databases">
        <title>Streptomyces sp. nov., a novel actinobacterium isolated from alkaline environment.</title>
        <authorList>
            <person name="Golinska P."/>
        </authorList>
    </citation>
    <scope>NUCLEOTIDE SEQUENCE [LARGE SCALE GENOMIC DNA]</scope>
    <source>
        <strain evidence="4">DSM 42108</strain>
    </source>
</reference>
<dbReference type="InterPro" id="IPR001387">
    <property type="entry name" value="Cro/C1-type_HTH"/>
</dbReference>
<dbReference type="EMBL" id="VKHS01000301">
    <property type="protein sequence ID" value="MBB0230543.1"/>
    <property type="molecule type" value="Genomic_DNA"/>
</dbReference>
<feature type="region of interest" description="Disordered" evidence="1">
    <location>
        <begin position="70"/>
        <end position="115"/>
    </location>
</feature>
<dbReference type="Gene3D" id="1.10.260.40">
    <property type="entry name" value="lambda repressor-like DNA-binding domains"/>
    <property type="match status" value="1"/>
</dbReference>
<dbReference type="SUPFAM" id="SSF47413">
    <property type="entry name" value="lambda repressor-like DNA-binding domains"/>
    <property type="match status" value="1"/>
</dbReference>
<evidence type="ECO:0000256" key="1">
    <source>
        <dbReference type="SAM" id="MobiDB-lite"/>
    </source>
</evidence>
<dbReference type="InterPro" id="IPR010982">
    <property type="entry name" value="Lambda_DNA-bd_dom_sf"/>
</dbReference>
<dbReference type="SMART" id="SM00530">
    <property type="entry name" value="HTH_XRE"/>
    <property type="match status" value="1"/>
</dbReference>
<dbReference type="CDD" id="cd00093">
    <property type="entry name" value="HTH_XRE"/>
    <property type="match status" value="1"/>
</dbReference>
<evidence type="ECO:0000313" key="4">
    <source>
        <dbReference type="Proteomes" id="UP000530234"/>
    </source>
</evidence>
<feature type="domain" description="HTH cro/C1-type" evidence="2">
    <location>
        <begin position="11"/>
        <end position="56"/>
    </location>
</feature>
<name>A0A7W3XX50_9ACTN</name>
<evidence type="ECO:0000313" key="3">
    <source>
        <dbReference type="EMBL" id="MBB0230543.1"/>
    </source>
</evidence>
<dbReference type="RefSeq" id="WP_182664098.1">
    <property type="nucleotide sequence ID" value="NZ_VKHS01000301.1"/>
</dbReference>
<sequence length="450" mass="48093">MRAFVEFGEELRKRRLEAGLSLTGLSARVHYSKAHLSKVERGLKRPSGDLARLCDAALDAGGALIGPALRRDTPRRALREDVTGPNHRPPHTDEEAHHMNSSPGDDTGPRPIGRRRMMVGGAGAAMAMGVIRPAPADAAAPAAHPLPDPGTDEAPGGLLEGSRALFEHYRSVGQTVDPVFLIPALTAHTHSLREAAGAAGGADGRALLLLASRYAEYAGWLIQETGDDTGALARTRLAVELAETAGDRTLAGYALTRHALIAMYRGDASQTVELSRRAGHPRLPARVRGLAAQHEAQGHALAGDHTACMRSLDRARDLLAEDGDPGAPVLGTTHLPDIVGMVTGWCLVDLGRPGEAARVLDRQVAHVPARALRVRTRFGVRRALAHAMAGEIDHAARLTGELLDDIEAVNSATVTTDVRRLARVLTRHERRSSVRRVAPRLGHLTEIRHS</sequence>
<comment type="caution">
    <text evidence="3">The sequence shown here is derived from an EMBL/GenBank/DDBJ whole genome shotgun (WGS) entry which is preliminary data.</text>
</comment>
<dbReference type="PROSITE" id="PS50943">
    <property type="entry name" value="HTH_CROC1"/>
    <property type="match status" value="1"/>
</dbReference>
<gene>
    <name evidence="3" type="ORF">FOE67_13720</name>
</gene>
<protein>
    <submittedName>
        <fullName evidence="3">Helix-turn-helix domain-containing protein</fullName>
    </submittedName>
</protein>